<dbReference type="Proteomes" id="UP000634136">
    <property type="component" value="Unassembled WGS sequence"/>
</dbReference>
<comment type="caution">
    <text evidence="1">The sequence shown here is derived from an EMBL/GenBank/DDBJ whole genome shotgun (WGS) entry which is preliminary data.</text>
</comment>
<dbReference type="EMBL" id="JAAIUW010000005">
    <property type="protein sequence ID" value="KAF7830955.1"/>
    <property type="molecule type" value="Genomic_DNA"/>
</dbReference>
<proteinExistence type="predicted"/>
<evidence type="ECO:0000313" key="1">
    <source>
        <dbReference type="EMBL" id="KAF7830955.1"/>
    </source>
</evidence>
<dbReference type="AlphaFoldDB" id="A0A834TYM2"/>
<organism evidence="1 2">
    <name type="scientific">Senna tora</name>
    <dbReference type="NCBI Taxonomy" id="362788"/>
    <lineage>
        <taxon>Eukaryota</taxon>
        <taxon>Viridiplantae</taxon>
        <taxon>Streptophyta</taxon>
        <taxon>Embryophyta</taxon>
        <taxon>Tracheophyta</taxon>
        <taxon>Spermatophyta</taxon>
        <taxon>Magnoliopsida</taxon>
        <taxon>eudicotyledons</taxon>
        <taxon>Gunneridae</taxon>
        <taxon>Pentapetalae</taxon>
        <taxon>rosids</taxon>
        <taxon>fabids</taxon>
        <taxon>Fabales</taxon>
        <taxon>Fabaceae</taxon>
        <taxon>Caesalpinioideae</taxon>
        <taxon>Cassia clade</taxon>
        <taxon>Senna</taxon>
    </lineage>
</organism>
<gene>
    <name evidence="1" type="ORF">G2W53_013288</name>
</gene>
<protein>
    <submittedName>
        <fullName evidence="1">Cleavage and polyadenylation specificity factor subunit CG7185-like</fullName>
    </submittedName>
</protein>
<reference evidence="1" key="1">
    <citation type="submission" date="2020-09" db="EMBL/GenBank/DDBJ databases">
        <title>Genome-Enabled Discovery of Anthraquinone Biosynthesis in Senna tora.</title>
        <authorList>
            <person name="Kang S.-H."/>
            <person name="Pandey R.P."/>
            <person name="Lee C.-M."/>
            <person name="Sim J.-S."/>
            <person name="Jeong J.-T."/>
            <person name="Choi B.-S."/>
            <person name="Jung M."/>
            <person name="Ginzburg D."/>
            <person name="Zhao K."/>
            <person name="Won S.Y."/>
            <person name="Oh T.-J."/>
            <person name="Yu Y."/>
            <person name="Kim N.-H."/>
            <person name="Lee O.R."/>
            <person name="Lee T.-H."/>
            <person name="Bashyal P."/>
            <person name="Kim T.-S."/>
            <person name="Lee W.-H."/>
            <person name="Kawkins C."/>
            <person name="Kim C.-K."/>
            <person name="Kim J.S."/>
            <person name="Ahn B.O."/>
            <person name="Rhee S.Y."/>
            <person name="Sohng J.K."/>
        </authorList>
    </citation>
    <scope>NUCLEOTIDE SEQUENCE</scope>
    <source>
        <tissue evidence="1">Leaf</tissue>
    </source>
</reference>
<keyword evidence="2" id="KW-1185">Reference proteome</keyword>
<name>A0A834TYM2_9FABA</name>
<evidence type="ECO:0000313" key="2">
    <source>
        <dbReference type="Proteomes" id="UP000634136"/>
    </source>
</evidence>
<sequence length="42" mass="4620">MDEAEGGFPESGNPMDQFHRIEEISAVADDGFLAEEDGDYDL</sequence>
<accession>A0A834TYM2</accession>